<organism evidence="8 9">
    <name type="scientific">Vespula pensylvanica</name>
    <name type="common">Western yellow jacket</name>
    <name type="synonym">Wasp</name>
    <dbReference type="NCBI Taxonomy" id="30213"/>
    <lineage>
        <taxon>Eukaryota</taxon>
        <taxon>Metazoa</taxon>
        <taxon>Ecdysozoa</taxon>
        <taxon>Arthropoda</taxon>
        <taxon>Hexapoda</taxon>
        <taxon>Insecta</taxon>
        <taxon>Pterygota</taxon>
        <taxon>Neoptera</taxon>
        <taxon>Endopterygota</taxon>
        <taxon>Hymenoptera</taxon>
        <taxon>Apocrita</taxon>
        <taxon>Aculeata</taxon>
        <taxon>Vespoidea</taxon>
        <taxon>Vespidae</taxon>
        <taxon>Vespinae</taxon>
        <taxon>Vespula</taxon>
    </lineage>
</organism>
<dbReference type="GO" id="GO:0005762">
    <property type="term" value="C:mitochondrial large ribosomal subunit"/>
    <property type="evidence" value="ECO:0007669"/>
    <property type="project" value="TreeGrafter"/>
</dbReference>
<dbReference type="PANTHER" id="PTHR31542">
    <property type="entry name" value="39A RIBOSOMAL PROTEIN L50, MITOCHONDRIAL"/>
    <property type="match status" value="1"/>
</dbReference>
<evidence type="ECO:0000256" key="4">
    <source>
        <dbReference type="ARBA" id="ARBA00023128"/>
    </source>
</evidence>
<name>A0A834NR20_VESPE</name>
<evidence type="ECO:0000256" key="6">
    <source>
        <dbReference type="ARBA" id="ARBA00035183"/>
    </source>
</evidence>
<comment type="subcellular location">
    <subcellularLocation>
        <location evidence="1">Mitochondrion</location>
    </subcellularLocation>
</comment>
<evidence type="ECO:0000313" key="8">
    <source>
        <dbReference type="EMBL" id="KAF7415983.1"/>
    </source>
</evidence>
<accession>A0A834NR20</accession>
<keyword evidence="9" id="KW-1185">Reference proteome</keyword>
<dbReference type="PANTHER" id="PTHR31542:SF1">
    <property type="entry name" value="LARGE RIBOSOMAL SUBUNIT PROTEIN ML50"/>
    <property type="match status" value="1"/>
</dbReference>
<keyword evidence="4" id="KW-0496">Mitochondrion</keyword>
<evidence type="ECO:0000256" key="2">
    <source>
        <dbReference type="ARBA" id="ARBA00008860"/>
    </source>
</evidence>
<dbReference type="Proteomes" id="UP000600918">
    <property type="component" value="Unassembled WGS sequence"/>
</dbReference>
<proteinExistence type="inferred from homology"/>
<dbReference type="EMBL" id="JACSDY010000011">
    <property type="protein sequence ID" value="KAF7415983.1"/>
    <property type="molecule type" value="Genomic_DNA"/>
</dbReference>
<evidence type="ECO:0000256" key="7">
    <source>
        <dbReference type="ARBA" id="ARBA00035398"/>
    </source>
</evidence>
<evidence type="ECO:0000256" key="5">
    <source>
        <dbReference type="ARBA" id="ARBA00023274"/>
    </source>
</evidence>
<evidence type="ECO:0000256" key="1">
    <source>
        <dbReference type="ARBA" id="ARBA00004173"/>
    </source>
</evidence>
<dbReference type="InterPro" id="IPR018305">
    <property type="entry name" value="Ribosomal_m50"/>
</dbReference>
<sequence>MAALIRHAYYGIPFKSTSALFAVTTTTNARRDVARFASKLSSANDAFKQNPKLEATRKSLSAKGFLRSIKPYDPPSDVNERIDKICASQQISTGDEAKLEGGLSRFKIFAACAEEFKHSVPNSLLCIIETVEDKTICELNLREPRLTTFLFAGDLKEFYHTPVDTATPLETLRRMQLPKNLHVQYEYHRFHPDTDTMFGGKTAFPLSSTLVTGLKYKKKYKGFKLEDPFYQEYKRLK</sequence>
<keyword evidence="5" id="KW-0687">Ribonucleoprotein</keyword>
<evidence type="ECO:0000256" key="3">
    <source>
        <dbReference type="ARBA" id="ARBA00022980"/>
    </source>
</evidence>
<dbReference type="AlphaFoldDB" id="A0A834NR20"/>
<keyword evidence="3" id="KW-0689">Ribosomal protein</keyword>
<reference evidence="8" key="1">
    <citation type="journal article" date="2020" name="G3 (Bethesda)">
        <title>High-Quality Assemblies for Three Invasive Social Wasps from the &lt;i&gt;Vespula&lt;/i&gt; Genus.</title>
        <authorList>
            <person name="Harrop T.W.R."/>
            <person name="Guhlin J."/>
            <person name="McLaughlin G.M."/>
            <person name="Permina E."/>
            <person name="Stockwell P."/>
            <person name="Gilligan J."/>
            <person name="Le Lec M.F."/>
            <person name="Gruber M.A.M."/>
            <person name="Quinn O."/>
            <person name="Lovegrove M."/>
            <person name="Duncan E.J."/>
            <person name="Remnant E.J."/>
            <person name="Van Eeckhoven J."/>
            <person name="Graham B."/>
            <person name="Knapp R.A."/>
            <person name="Langford K.W."/>
            <person name="Kronenberg Z."/>
            <person name="Press M.O."/>
            <person name="Eacker S.M."/>
            <person name="Wilson-Rankin E.E."/>
            <person name="Purcell J."/>
            <person name="Lester P.J."/>
            <person name="Dearden P.K."/>
        </authorList>
    </citation>
    <scope>NUCLEOTIDE SEQUENCE</scope>
    <source>
        <strain evidence="8">Volc-1</strain>
    </source>
</reference>
<gene>
    <name evidence="8" type="ORF">H0235_012575</name>
</gene>
<comment type="similarity">
    <text evidence="2">Belongs to the mitochondrion-specific ribosomal protein mL50 family.</text>
</comment>
<comment type="caution">
    <text evidence="8">The sequence shown here is derived from an EMBL/GenBank/DDBJ whole genome shotgun (WGS) entry which is preliminary data.</text>
</comment>
<protein>
    <recommendedName>
        <fullName evidence="6">Large ribosomal subunit protein mL50</fullName>
    </recommendedName>
    <alternativeName>
        <fullName evidence="7">39S ribosomal protein L50, mitochondrial</fullName>
    </alternativeName>
</protein>
<evidence type="ECO:0000313" key="9">
    <source>
        <dbReference type="Proteomes" id="UP000600918"/>
    </source>
</evidence>